<feature type="domain" description="Phosphoribosyltransferase" evidence="1">
    <location>
        <begin position="5"/>
        <end position="156"/>
    </location>
</feature>
<dbReference type="SUPFAM" id="SSF53271">
    <property type="entry name" value="PRTase-like"/>
    <property type="match status" value="1"/>
</dbReference>
<dbReference type="InterPro" id="IPR029057">
    <property type="entry name" value="PRTase-like"/>
</dbReference>
<sequence>MTNIVLNADDIEKKIKRLSYQIIEKNINKKNIIIIGIQPNGKYLSERIKGYIMEYSDIQVSLYDMELDKKIFLFKKCTPELIYEHINNNIIVFIDDVMNSAGTLMYAINKILSYHPKDIQIGVLIERTHKSFPLSANFKGLELSTSEFEHVEVRLNESPKVIIT</sequence>
<dbReference type="CDD" id="cd06223">
    <property type="entry name" value="PRTases_typeI"/>
    <property type="match status" value="1"/>
</dbReference>
<name>A0A381QNW9_9ZZZZ</name>
<accession>A0A381QNW9</accession>
<dbReference type="PANTHER" id="PTHR11608">
    <property type="entry name" value="BIFUNCTIONAL PROTEIN PYRR"/>
    <property type="match status" value="1"/>
</dbReference>
<dbReference type="EMBL" id="UINC01001416">
    <property type="protein sequence ID" value="SUZ80179.1"/>
    <property type="molecule type" value="Genomic_DNA"/>
</dbReference>
<gene>
    <name evidence="2" type="ORF">METZ01_LOCUS33033</name>
</gene>
<dbReference type="InterPro" id="IPR000836">
    <property type="entry name" value="PRTase_dom"/>
</dbReference>
<proteinExistence type="predicted"/>
<dbReference type="AlphaFoldDB" id="A0A381QNW9"/>
<reference evidence="2" key="1">
    <citation type="submission" date="2018-05" db="EMBL/GenBank/DDBJ databases">
        <authorList>
            <person name="Lanie J.A."/>
            <person name="Ng W.-L."/>
            <person name="Kazmierczak K.M."/>
            <person name="Andrzejewski T.M."/>
            <person name="Davidsen T.M."/>
            <person name="Wayne K.J."/>
            <person name="Tettelin H."/>
            <person name="Glass J.I."/>
            <person name="Rusch D."/>
            <person name="Podicherti R."/>
            <person name="Tsui H.-C.T."/>
            <person name="Winkler M.E."/>
        </authorList>
    </citation>
    <scope>NUCLEOTIDE SEQUENCE</scope>
</reference>
<evidence type="ECO:0000313" key="2">
    <source>
        <dbReference type="EMBL" id="SUZ80179.1"/>
    </source>
</evidence>
<protein>
    <recommendedName>
        <fullName evidence="1">Phosphoribosyltransferase domain-containing protein</fullName>
    </recommendedName>
</protein>
<dbReference type="PANTHER" id="PTHR11608:SF0">
    <property type="entry name" value="BIFUNCTIONAL PROTEIN PYRR"/>
    <property type="match status" value="1"/>
</dbReference>
<dbReference type="InterPro" id="IPR050137">
    <property type="entry name" value="PyrR_bifunctional"/>
</dbReference>
<evidence type="ECO:0000259" key="1">
    <source>
        <dbReference type="Pfam" id="PF00156"/>
    </source>
</evidence>
<dbReference type="Pfam" id="PF00156">
    <property type="entry name" value="Pribosyltran"/>
    <property type="match status" value="1"/>
</dbReference>
<organism evidence="2">
    <name type="scientific">marine metagenome</name>
    <dbReference type="NCBI Taxonomy" id="408172"/>
    <lineage>
        <taxon>unclassified sequences</taxon>
        <taxon>metagenomes</taxon>
        <taxon>ecological metagenomes</taxon>
    </lineage>
</organism>
<dbReference type="Gene3D" id="3.40.50.2020">
    <property type="match status" value="1"/>
</dbReference>